<keyword evidence="3" id="KW-1185">Reference proteome</keyword>
<dbReference type="Gene3D" id="3.90.79.10">
    <property type="entry name" value="Nucleoside Triphosphate Pyrophosphohydrolase"/>
    <property type="match status" value="1"/>
</dbReference>
<dbReference type="AlphaFoldDB" id="A0A344TZ49"/>
<sequence>MSTRHRPARFTALLVTTREGAVLLTQGGPRPGDLPHSRIRTHENPYSAARRLAAGLNLSLAETTLLAVDEAEGCNGPQTVHVMSARLSPGSAPPSAGHCLTPVGQATAAMTPSAASRLKAVCRATILNTMSPTRQEPLRLVEGRNLLQHATKAERTRSRFTWHPGLTPPEEIPVQQTWGWLVDPHGRVLVMLDRHGVPSLPGGRPEAGESPCETLAREAEEEVQARLSTPYPLGYQQVREHGRPPYAQLRMAALLRGLDSAAPDRDTGEKYQRVLIPARQANLLLGWGPEGDAQAHAVSRIWPPRTTRPAQYVPETGLEFTEE</sequence>
<dbReference type="PROSITE" id="PS51462">
    <property type="entry name" value="NUDIX"/>
    <property type="match status" value="1"/>
</dbReference>
<name>A0A344TZ49_9ACTN</name>
<dbReference type="InterPro" id="IPR015797">
    <property type="entry name" value="NUDIX_hydrolase-like_dom_sf"/>
</dbReference>
<dbReference type="OrthoDB" id="4247482at2"/>
<dbReference type="Proteomes" id="UP000252004">
    <property type="component" value="Chromosome"/>
</dbReference>
<dbReference type="InterPro" id="IPR000086">
    <property type="entry name" value="NUDIX_hydrolase_dom"/>
</dbReference>
<organism evidence="2 3">
    <name type="scientific">Streptomyces globosus</name>
    <dbReference type="NCBI Taxonomy" id="68209"/>
    <lineage>
        <taxon>Bacteria</taxon>
        <taxon>Bacillati</taxon>
        <taxon>Actinomycetota</taxon>
        <taxon>Actinomycetes</taxon>
        <taxon>Kitasatosporales</taxon>
        <taxon>Streptomycetaceae</taxon>
        <taxon>Streptomyces</taxon>
    </lineage>
</organism>
<feature type="domain" description="Nudix hydrolase" evidence="1">
    <location>
        <begin position="165"/>
        <end position="298"/>
    </location>
</feature>
<gene>
    <name evidence="2" type="ORF">C0216_11030</name>
</gene>
<protein>
    <recommendedName>
        <fullName evidence="1">Nudix hydrolase domain-containing protein</fullName>
    </recommendedName>
</protein>
<reference evidence="2 3" key="1">
    <citation type="submission" date="2018-01" db="EMBL/GenBank/DDBJ databases">
        <title>Draft genome Sequence of streptomyces globosus LZH-48.</title>
        <authorList>
            <person name="Ran K."/>
            <person name="Li Z."/>
            <person name="Wei S."/>
            <person name="Dong R."/>
        </authorList>
    </citation>
    <scope>NUCLEOTIDE SEQUENCE [LARGE SCALE GENOMIC DNA]</scope>
    <source>
        <strain evidence="2 3">LZH-48</strain>
    </source>
</reference>
<evidence type="ECO:0000259" key="1">
    <source>
        <dbReference type="PROSITE" id="PS51462"/>
    </source>
</evidence>
<accession>A0A344TZ49</accession>
<dbReference type="Pfam" id="PF00293">
    <property type="entry name" value="NUDIX"/>
    <property type="match status" value="1"/>
</dbReference>
<evidence type="ECO:0000313" key="2">
    <source>
        <dbReference type="EMBL" id="AXE23920.1"/>
    </source>
</evidence>
<dbReference type="SUPFAM" id="SSF55811">
    <property type="entry name" value="Nudix"/>
    <property type="match status" value="1"/>
</dbReference>
<dbReference type="EMBL" id="CP030862">
    <property type="protein sequence ID" value="AXE23920.1"/>
    <property type="molecule type" value="Genomic_DNA"/>
</dbReference>
<evidence type="ECO:0000313" key="3">
    <source>
        <dbReference type="Proteomes" id="UP000252004"/>
    </source>
</evidence>
<proteinExistence type="predicted"/>
<dbReference type="KEGG" id="sgz:C0216_11030"/>